<dbReference type="EMBL" id="CADCXU010021616">
    <property type="protein sequence ID" value="CAB0009231.1"/>
    <property type="molecule type" value="Genomic_DNA"/>
</dbReference>
<evidence type="ECO:0000256" key="1">
    <source>
        <dbReference type="SAM" id="MobiDB-lite"/>
    </source>
</evidence>
<proteinExistence type="predicted"/>
<sequence length="158" mass="17975">MDDEMMKLYLKDVASGVVLLRPPEASQDLNDFVSLQDAEQSVQKDFQPNGKSLAAVQDETGNVERYVQLNWLNSSLTKNVSESQFVQCCNRKRSNNWPDDQSQNEGLHCPLDRLHMNERAYCSVIVPGHEGDEQESKYQNAPRDRQNPGDRQNSGDMD</sequence>
<organism evidence="2 3">
    <name type="scientific">Nesidiocoris tenuis</name>
    <dbReference type="NCBI Taxonomy" id="355587"/>
    <lineage>
        <taxon>Eukaryota</taxon>
        <taxon>Metazoa</taxon>
        <taxon>Ecdysozoa</taxon>
        <taxon>Arthropoda</taxon>
        <taxon>Hexapoda</taxon>
        <taxon>Insecta</taxon>
        <taxon>Pterygota</taxon>
        <taxon>Neoptera</taxon>
        <taxon>Paraneoptera</taxon>
        <taxon>Hemiptera</taxon>
        <taxon>Heteroptera</taxon>
        <taxon>Panheteroptera</taxon>
        <taxon>Cimicomorpha</taxon>
        <taxon>Miridae</taxon>
        <taxon>Dicyphina</taxon>
        <taxon>Nesidiocoris</taxon>
    </lineage>
</organism>
<dbReference type="Proteomes" id="UP000479000">
    <property type="component" value="Unassembled WGS sequence"/>
</dbReference>
<dbReference type="AlphaFoldDB" id="A0A6H5H6I5"/>
<feature type="region of interest" description="Disordered" evidence="1">
    <location>
        <begin position="127"/>
        <end position="158"/>
    </location>
</feature>
<protein>
    <submittedName>
        <fullName evidence="2">Uncharacterized protein</fullName>
    </submittedName>
</protein>
<evidence type="ECO:0000313" key="2">
    <source>
        <dbReference type="EMBL" id="CAB0009231.1"/>
    </source>
</evidence>
<keyword evidence="3" id="KW-1185">Reference proteome</keyword>
<accession>A0A6H5H6I5</accession>
<name>A0A6H5H6I5_9HEMI</name>
<feature type="compositionally biased region" description="Basic and acidic residues" evidence="1">
    <location>
        <begin position="129"/>
        <end position="148"/>
    </location>
</feature>
<evidence type="ECO:0000313" key="3">
    <source>
        <dbReference type="Proteomes" id="UP000479000"/>
    </source>
</evidence>
<gene>
    <name evidence="2" type="ORF">NTEN_LOCUS14396</name>
</gene>
<reference evidence="2 3" key="1">
    <citation type="submission" date="2020-02" db="EMBL/GenBank/DDBJ databases">
        <authorList>
            <person name="Ferguson B K."/>
        </authorList>
    </citation>
    <scope>NUCLEOTIDE SEQUENCE [LARGE SCALE GENOMIC DNA]</scope>
</reference>
<feature type="compositionally biased region" description="Polar residues" evidence="1">
    <location>
        <begin position="149"/>
        <end position="158"/>
    </location>
</feature>